<accession>A0A9P1CRH8</accession>
<protein>
    <submittedName>
        <fullName evidence="2">S1 motif domain-containing protein</fullName>
    </submittedName>
</protein>
<dbReference type="EMBL" id="CAMXCT020002208">
    <property type="protein sequence ID" value="CAL1149804.1"/>
    <property type="molecule type" value="Genomic_DNA"/>
</dbReference>
<dbReference type="EMBL" id="CAMXCT010002208">
    <property type="protein sequence ID" value="CAI3996429.1"/>
    <property type="molecule type" value="Genomic_DNA"/>
</dbReference>
<keyword evidence="3" id="KW-1185">Reference proteome</keyword>
<dbReference type="AlphaFoldDB" id="A0A9P1CRH8"/>
<sequence length="569" mass="63749">MYACHLEAQRSLAVRYISFLAARSHSQPPQKIPSKWLQVATREYSKRVGAFYEGQLEEQEGAMWRMKVGSARALVTAAKLRAPTVGQKLWVRILAADLKPPRLAFARVLNWEEKQKDTKELQQQVELQTPMPRVGFLVRGRWLGPSFRAVNERTKVDPRRLKAVAQRVEDDDVMVELQEIPCLGIIKSSSIIACKEMDPAKLEGHVTTFPTTNILGIGLSAFVELRMPTIALERLQTGDMLEGMLDRLLSDKRQANLGDEWIIHLNCEHRRQSVEGRWRLETPADLRLNRVLRKGSRICNLKVLSIDPTQKRVQLSPTEGEVVQLQNNQVLQGIVGKIFEYGIFFEVGCRKRVLCRSCHLLRPVDEYSEGQVVRRLFVFQTSAMSLPQLCEGGAPARLQPLGGAMEAFGVEEQVSLLGWVVCLLPYGLVIELQDVERDAFCKETNLLKALQAYSVGDELNFKVLTASFVGDIEVQEVTAANTSISDCGENGLGQPAAGAGREDRELLADSVLKAAWVNCRAPLLARYDMVDSTPPEWIQAYEESQRKLPVSAVDAAEARLIQFGYQPDA</sequence>
<name>A0A9P1CRH8_9DINO</name>
<comment type="caution">
    <text evidence="1">The sequence shown here is derived from an EMBL/GenBank/DDBJ whole genome shotgun (WGS) entry which is preliminary data.</text>
</comment>
<evidence type="ECO:0000313" key="2">
    <source>
        <dbReference type="EMBL" id="CAL4783741.1"/>
    </source>
</evidence>
<reference evidence="1" key="1">
    <citation type="submission" date="2022-10" db="EMBL/GenBank/DDBJ databases">
        <authorList>
            <person name="Chen Y."/>
            <person name="Dougan E. K."/>
            <person name="Chan C."/>
            <person name="Rhodes N."/>
            <person name="Thang M."/>
        </authorList>
    </citation>
    <scope>NUCLEOTIDE SEQUENCE</scope>
</reference>
<evidence type="ECO:0000313" key="1">
    <source>
        <dbReference type="EMBL" id="CAI3996429.1"/>
    </source>
</evidence>
<dbReference type="EMBL" id="CAMXCT030002208">
    <property type="protein sequence ID" value="CAL4783741.1"/>
    <property type="molecule type" value="Genomic_DNA"/>
</dbReference>
<evidence type="ECO:0000313" key="3">
    <source>
        <dbReference type="Proteomes" id="UP001152797"/>
    </source>
</evidence>
<reference evidence="2 3" key="2">
    <citation type="submission" date="2024-05" db="EMBL/GenBank/DDBJ databases">
        <authorList>
            <person name="Chen Y."/>
            <person name="Shah S."/>
            <person name="Dougan E. K."/>
            <person name="Thang M."/>
            <person name="Chan C."/>
        </authorList>
    </citation>
    <scope>NUCLEOTIDE SEQUENCE [LARGE SCALE GENOMIC DNA]</scope>
</reference>
<proteinExistence type="predicted"/>
<dbReference type="OrthoDB" id="10525408at2759"/>
<organism evidence="1">
    <name type="scientific">Cladocopium goreaui</name>
    <dbReference type="NCBI Taxonomy" id="2562237"/>
    <lineage>
        <taxon>Eukaryota</taxon>
        <taxon>Sar</taxon>
        <taxon>Alveolata</taxon>
        <taxon>Dinophyceae</taxon>
        <taxon>Suessiales</taxon>
        <taxon>Symbiodiniaceae</taxon>
        <taxon>Cladocopium</taxon>
    </lineage>
</organism>
<dbReference type="Proteomes" id="UP001152797">
    <property type="component" value="Unassembled WGS sequence"/>
</dbReference>
<gene>
    <name evidence="1" type="ORF">C1SCF055_LOCUS22907</name>
</gene>